<evidence type="ECO:0000256" key="10">
    <source>
        <dbReference type="ARBA" id="ARBA00023316"/>
    </source>
</evidence>
<name>A0A2R3Z213_9FLAO</name>
<keyword evidence="10" id="KW-0961">Cell wall biogenesis/degradation</keyword>
<evidence type="ECO:0000256" key="5">
    <source>
        <dbReference type="ARBA" id="ARBA00022692"/>
    </source>
</evidence>
<keyword evidence="8 13" id="KW-1133">Transmembrane helix</keyword>
<dbReference type="RefSeq" id="WP_107011088.1">
    <property type="nucleotide sequence ID" value="NZ_CP028136.1"/>
</dbReference>
<dbReference type="NCBIfam" id="NF037961">
    <property type="entry name" value="RodA_shape"/>
    <property type="match status" value="1"/>
</dbReference>
<dbReference type="KEGG" id="grs:C7S20_03020"/>
<feature type="transmembrane region" description="Helical" evidence="13">
    <location>
        <begin position="228"/>
        <end position="248"/>
    </location>
</feature>
<feature type="transmembrane region" description="Helical" evidence="13">
    <location>
        <begin position="7"/>
        <end position="29"/>
    </location>
</feature>
<keyword evidence="2" id="KW-1003">Cell membrane</keyword>
<evidence type="ECO:0000313" key="15">
    <source>
        <dbReference type="Proteomes" id="UP000241507"/>
    </source>
</evidence>
<comment type="subcellular location">
    <subcellularLocation>
        <location evidence="1">Membrane</location>
        <topology evidence="1">Multi-pass membrane protein</topology>
    </subcellularLocation>
</comment>
<evidence type="ECO:0000256" key="9">
    <source>
        <dbReference type="ARBA" id="ARBA00023136"/>
    </source>
</evidence>
<evidence type="ECO:0000256" key="8">
    <source>
        <dbReference type="ARBA" id="ARBA00022989"/>
    </source>
</evidence>
<protein>
    <recommendedName>
        <fullName evidence="12">Cell wall polymerase</fullName>
    </recommendedName>
    <alternativeName>
        <fullName evidence="11">Peptidoglycan polymerase</fullName>
    </alternativeName>
</protein>
<dbReference type="GO" id="GO:0008360">
    <property type="term" value="P:regulation of cell shape"/>
    <property type="evidence" value="ECO:0007669"/>
    <property type="project" value="UniProtKB-KW"/>
</dbReference>
<evidence type="ECO:0000256" key="3">
    <source>
        <dbReference type="ARBA" id="ARBA00022676"/>
    </source>
</evidence>
<keyword evidence="15" id="KW-1185">Reference proteome</keyword>
<dbReference type="AlphaFoldDB" id="A0A2R3Z213"/>
<dbReference type="GO" id="GO:0051301">
    <property type="term" value="P:cell division"/>
    <property type="evidence" value="ECO:0007669"/>
    <property type="project" value="InterPro"/>
</dbReference>
<dbReference type="GO" id="GO:0032153">
    <property type="term" value="C:cell division site"/>
    <property type="evidence" value="ECO:0007669"/>
    <property type="project" value="TreeGrafter"/>
</dbReference>
<dbReference type="GO" id="GO:0071555">
    <property type="term" value="P:cell wall organization"/>
    <property type="evidence" value="ECO:0007669"/>
    <property type="project" value="UniProtKB-KW"/>
</dbReference>
<keyword evidence="9 13" id="KW-0472">Membrane</keyword>
<reference evidence="15" key="1">
    <citation type="submission" date="2018-03" db="EMBL/GenBank/DDBJ databases">
        <title>Gramella fulva sp. nov., isolated from a dry surface of tidal flat.</title>
        <authorList>
            <person name="Hwang S.H."/>
            <person name="Hwang W.M."/>
            <person name="Kang K."/>
            <person name="Ahn T.-Y."/>
        </authorList>
    </citation>
    <scope>NUCLEOTIDE SEQUENCE [LARGE SCALE GENOMIC DNA]</scope>
    <source>
        <strain evidence="15">SH35</strain>
    </source>
</reference>
<evidence type="ECO:0000256" key="4">
    <source>
        <dbReference type="ARBA" id="ARBA00022679"/>
    </source>
</evidence>
<evidence type="ECO:0000256" key="13">
    <source>
        <dbReference type="SAM" id="Phobius"/>
    </source>
</evidence>
<dbReference type="NCBIfam" id="TIGR02210">
    <property type="entry name" value="rodA_shape"/>
    <property type="match status" value="1"/>
</dbReference>
<dbReference type="PANTHER" id="PTHR30474:SF1">
    <property type="entry name" value="PEPTIDOGLYCAN GLYCOSYLTRANSFERASE MRDB"/>
    <property type="match status" value="1"/>
</dbReference>
<dbReference type="PANTHER" id="PTHR30474">
    <property type="entry name" value="CELL CYCLE PROTEIN"/>
    <property type="match status" value="1"/>
</dbReference>
<feature type="transmembrane region" description="Helical" evidence="13">
    <location>
        <begin position="387"/>
        <end position="406"/>
    </location>
</feature>
<feature type="transmembrane region" description="Helical" evidence="13">
    <location>
        <begin position="74"/>
        <end position="93"/>
    </location>
</feature>
<evidence type="ECO:0000256" key="7">
    <source>
        <dbReference type="ARBA" id="ARBA00022984"/>
    </source>
</evidence>
<feature type="transmembrane region" description="Helical" evidence="13">
    <location>
        <begin position="191"/>
        <end position="216"/>
    </location>
</feature>
<feature type="transmembrane region" description="Helical" evidence="13">
    <location>
        <begin position="354"/>
        <end position="381"/>
    </location>
</feature>
<organism evidence="14 15">
    <name type="scientific">Christiangramia fulva</name>
    <dbReference type="NCBI Taxonomy" id="2126553"/>
    <lineage>
        <taxon>Bacteria</taxon>
        <taxon>Pseudomonadati</taxon>
        <taxon>Bacteroidota</taxon>
        <taxon>Flavobacteriia</taxon>
        <taxon>Flavobacteriales</taxon>
        <taxon>Flavobacteriaceae</taxon>
        <taxon>Christiangramia</taxon>
    </lineage>
</organism>
<dbReference type="InterPro" id="IPR001182">
    <property type="entry name" value="FtsW/RodA"/>
</dbReference>
<keyword evidence="4" id="KW-0808">Transferase</keyword>
<evidence type="ECO:0000256" key="12">
    <source>
        <dbReference type="ARBA" id="ARBA00033270"/>
    </source>
</evidence>
<dbReference type="EMBL" id="CP028136">
    <property type="protein sequence ID" value="AVR44310.1"/>
    <property type="molecule type" value="Genomic_DNA"/>
</dbReference>
<keyword evidence="6" id="KW-0133">Cell shape</keyword>
<accession>A0A2R3Z213</accession>
<keyword evidence="3" id="KW-0328">Glycosyltransferase</keyword>
<dbReference type="GO" id="GO:0015648">
    <property type="term" value="F:lipid-linked peptidoglycan transporter activity"/>
    <property type="evidence" value="ECO:0007669"/>
    <property type="project" value="TreeGrafter"/>
</dbReference>
<feature type="transmembrane region" description="Helical" evidence="13">
    <location>
        <begin position="49"/>
        <end position="67"/>
    </location>
</feature>
<evidence type="ECO:0000256" key="2">
    <source>
        <dbReference type="ARBA" id="ARBA00022475"/>
    </source>
</evidence>
<dbReference type="InterPro" id="IPR018365">
    <property type="entry name" value="Cell_cycle_FtsW-rel_CS"/>
</dbReference>
<gene>
    <name evidence="14" type="ORF">C7S20_03020</name>
</gene>
<dbReference type="GO" id="GO:0009252">
    <property type="term" value="P:peptidoglycan biosynthetic process"/>
    <property type="evidence" value="ECO:0007669"/>
    <property type="project" value="UniProtKB-KW"/>
</dbReference>
<evidence type="ECO:0000256" key="11">
    <source>
        <dbReference type="ARBA" id="ARBA00032370"/>
    </source>
</evidence>
<dbReference type="OrthoDB" id="9768187at2"/>
<feature type="transmembrane region" description="Helical" evidence="13">
    <location>
        <begin position="321"/>
        <end position="342"/>
    </location>
</feature>
<keyword evidence="7" id="KW-0573">Peptidoglycan synthesis</keyword>
<evidence type="ECO:0000256" key="6">
    <source>
        <dbReference type="ARBA" id="ARBA00022960"/>
    </source>
</evidence>
<evidence type="ECO:0000256" key="1">
    <source>
        <dbReference type="ARBA" id="ARBA00004141"/>
    </source>
</evidence>
<dbReference type="InterPro" id="IPR011923">
    <property type="entry name" value="RodA/MrdB"/>
</dbReference>
<dbReference type="Proteomes" id="UP000241507">
    <property type="component" value="Chromosome"/>
</dbReference>
<sequence length="415" mass="46081">MAKSSAGFDWISILIYLLLVGFGWANIYSAALGNNTGSYFDLDQVYGKQALWILLSFLIIVIVLSIEAKFYQRFASVIYIISLLSLAGLFLFGKTISGATSWYSFGGLSIQPSEFAKFATSLALAKYLSDIQTNIRRLSHQVKAFIIIALPALIIIPQPDPGSALVYAAFFFPLYREGLSGFYLVTGLSAVAVFILTLVVGPLWVSLGVLGIAVLIFFRKRKKRPGRILITLFAIFTIGLSFSVNYIFNNVFEQRHRDRFNIVLGKEVDSRGIGYNTNQSEIAIGSGGWLGKGWTEGTQTKGHFVPEQHTDYIFSTVGEEWGFAGSAAVIILFVFLLLRLLQLAERQRSQFNRVYGYSVIGILFIHFLVNIGMVVGIFPTVGIPLPFFSYGGSALWGFTVLLFIFIKLDSERLSF</sequence>
<dbReference type="Pfam" id="PF01098">
    <property type="entry name" value="FTSW_RODA_SPOVE"/>
    <property type="match status" value="2"/>
</dbReference>
<proteinExistence type="predicted"/>
<feature type="transmembrane region" description="Helical" evidence="13">
    <location>
        <begin position="138"/>
        <end position="157"/>
    </location>
</feature>
<keyword evidence="5 13" id="KW-0812">Transmembrane</keyword>
<dbReference type="GO" id="GO:0016757">
    <property type="term" value="F:glycosyltransferase activity"/>
    <property type="evidence" value="ECO:0007669"/>
    <property type="project" value="UniProtKB-KW"/>
</dbReference>
<evidence type="ECO:0000313" key="14">
    <source>
        <dbReference type="EMBL" id="AVR44310.1"/>
    </source>
</evidence>
<dbReference type="PROSITE" id="PS00428">
    <property type="entry name" value="FTSW_RODA_SPOVE"/>
    <property type="match status" value="1"/>
</dbReference>
<dbReference type="GO" id="GO:0005886">
    <property type="term" value="C:plasma membrane"/>
    <property type="evidence" value="ECO:0007669"/>
    <property type="project" value="TreeGrafter"/>
</dbReference>